<keyword evidence="2" id="KW-1185">Reference proteome</keyword>
<dbReference type="AlphaFoldDB" id="A0A9X7J3C6"/>
<protein>
    <submittedName>
        <fullName evidence="1">Uncharacterized protein</fullName>
    </submittedName>
</protein>
<dbReference type="EMBL" id="PVXL01000044">
    <property type="protein sequence ID" value="PRR72744.1"/>
    <property type="molecule type" value="Genomic_DNA"/>
</dbReference>
<accession>A0A9X7J3C6</accession>
<dbReference type="Proteomes" id="UP000239430">
    <property type="component" value="Unassembled WGS sequence"/>
</dbReference>
<sequence>MNRLHYYFANCGFADLLPLAMRVAAELDSNPAEMIEAICKVADKARTYPPTRNRSAWFAAVFREKLLEARAEVLTRRKNLSYSLPVRFRDLLEING</sequence>
<evidence type="ECO:0000313" key="1">
    <source>
        <dbReference type="EMBL" id="PRR72744.1"/>
    </source>
</evidence>
<evidence type="ECO:0000313" key="2">
    <source>
        <dbReference type="Proteomes" id="UP000239430"/>
    </source>
</evidence>
<comment type="caution">
    <text evidence="1">The sequence shown here is derived from an EMBL/GenBank/DDBJ whole genome shotgun (WGS) entry which is preliminary data.</text>
</comment>
<reference evidence="1 2" key="1">
    <citation type="submission" date="2018-03" db="EMBL/GenBank/DDBJ databases">
        <title>Genome sequence of Moorella stamsii DSM 26217.</title>
        <authorList>
            <person name="Poehlein A."/>
            <person name="Daniel R."/>
        </authorList>
    </citation>
    <scope>NUCLEOTIDE SEQUENCE [LARGE SCALE GENOMIC DNA]</scope>
    <source>
        <strain evidence="2">DSM 26217</strain>
    </source>
</reference>
<name>A0A9X7J3C6_9FIRM</name>
<organism evidence="1 2">
    <name type="scientific">Neomoorella stamsii</name>
    <dbReference type="NCBI Taxonomy" id="1266720"/>
    <lineage>
        <taxon>Bacteria</taxon>
        <taxon>Bacillati</taxon>
        <taxon>Bacillota</taxon>
        <taxon>Clostridia</taxon>
        <taxon>Neomoorellales</taxon>
        <taxon>Neomoorellaceae</taxon>
        <taxon>Neomoorella</taxon>
    </lineage>
</organism>
<gene>
    <name evidence="1" type="ORF">MOST_16380</name>
</gene>
<dbReference type="RefSeq" id="WP_054937208.1">
    <property type="nucleotide sequence ID" value="NZ_PVXL01000044.1"/>
</dbReference>
<proteinExistence type="predicted"/>